<dbReference type="InterPro" id="IPR029466">
    <property type="entry name" value="NAM-associated_C"/>
</dbReference>
<dbReference type="Proteomes" id="UP001443914">
    <property type="component" value="Unassembled WGS sequence"/>
</dbReference>
<feature type="region of interest" description="Disordered" evidence="1">
    <location>
        <begin position="207"/>
        <end position="250"/>
    </location>
</feature>
<dbReference type="AlphaFoldDB" id="A0AAW1KBZ9"/>
<name>A0AAW1KBZ9_SAPOF</name>
<proteinExistence type="predicted"/>
<dbReference type="PANTHER" id="PTHR45023:SF4">
    <property type="entry name" value="GLYCINE-RICH PROTEIN-RELATED"/>
    <property type="match status" value="1"/>
</dbReference>
<organism evidence="3 4">
    <name type="scientific">Saponaria officinalis</name>
    <name type="common">Common soapwort</name>
    <name type="synonym">Lychnis saponaria</name>
    <dbReference type="NCBI Taxonomy" id="3572"/>
    <lineage>
        <taxon>Eukaryota</taxon>
        <taxon>Viridiplantae</taxon>
        <taxon>Streptophyta</taxon>
        <taxon>Embryophyta</taxon>
        <taxon>Tracheophyta</taxon>
        <taxon>Spermatophyta</taxon>
        <taxon>Magnoliopsida</taxon>
        <taxon>eudicotyledons</taxon>
        <taxon>Gunneridae</taxon>
        <taxon>Pentapetalae</taxon>
        <taxon>Caryophyllales</taxon>
        <taxon>Caryophyllaceae</taxon>
        <taxon>Caryophylleae</taxon>
        <taxon>Saponaria</taxon>
    </lineage>
</organism>
<protein>
    <recommendedName>
        <fullName evidence="2">No apical meristem-associated C-terminal domain-containing protein</fullName>
    </recommendedName>
</protein>
<dbReference type="Pfam" id="PF14303">
    <property type="entry name" value="NAM-associated"/>
    <property type="match status" value="1"/>
</dbReference>
<evidence type="ECO:0000259" key="2">
    <source>
        <dbReference type="Pfam" id="PF14303"/>
    </source>
</evidence>
<feature type="compositionally biased region" description="Basic residues" evidence="1">
    <location>
        <begin position="241"/>
        <end position="250"/>
    </location>
</feature>
<feature type="compositionally biased region" description="Polar residues" evidence="1">
    <location>
        <begin position="216"/>
        <end position="228"/>
    </location>
</feature>
<gene>
    <name evidence="3" type="ORF">RND81_06G149200</name>
</gene>
<reference evidence="3" key="1">
    <citation type="submission" date="2024-03" db="EMBL/GenBank/DDBJ databases">
        <title>WGS assembly of Saponaria officinalis var. Norfolk2.</title>
        <authorList>
            <person name="Jenkins J."/>
            <person name="Shu S."/>
            <person name="Grimwood J."/>
            <person name="Barry K."/>
            <person name="Goodstein D."/>
            <person name="Schmutz J."/>
            <person name="Leebens-Mack J."/>
            <person name="Osbourn A."/>
        </authorList>
    </citation>
    <scope>NUCLEOTIDE SEQUENCE [LARGE SCALE GENOMIC DNA]</scope>
    <source>
        <strain evidence="3">JIC</strain>
    </source>
</reference>
<evidence type="ECO:0000256" key="1">
    <source>
        <dbReference type="SAM" id="MobiDB-lite"/>
    </source>
</evidence>
<sequence>MPPPKFPNPPIPIYNYAGFYPCPSGYGVTDNYSPGSTATKTKGTVDLEENILSSEQEPDSPVPPYSTQEGLDNITVNVEGSKREKWTTVEDKALIEAWVTISTDASVGNDKKGGAFWQRVTNYFNRYNKGKTKRTLDQLKARYHRTQPDINEFNEIYNRISNQYLSGWSDDQKKQAAREECKVLKNGRHFTLEHMWEISKEYVKWNSARDEEKSEQSAGSKRSSSNAENEVETRPMGSKAAKLRKKGKAKGKQYEEELMDDEFINFSIYQKEKLDLLKEMKEQIQSTSMAEELAILNTDTSGMTEDAKVVHQLMCKKIRSKYE</sequence>
<accession>A0AAW1KBZ9</accession>
<keyword evidence="4" id="KW-1185">Reference proteome</keyword>
<dbReference type="EMBL" id="JBDFQZ010000006">
    <property type="protein sequence ID" value="KAK9715199.1"/>
    <property type="molecule type" value="Genomic_DNA"/>
</dbReference>
<evidence type="ECO:0000313" key="4">
    <source>
        <dbReference type="Proteomes" id="UP001443914"/>
    </source>
</evidence>
<evidence type="ECO:0000313" key="3">
    <source>
        <dbReference type="EMBL" id="KAK9715199.1"/>
    </source>
</evidence>
<comment type="caution">
    <text evidence="3">The sequence shown here is derived from an EMBL/GenBank/DDBJ whole genome shotgun (WGS) entry which is preliminary data.</text>
</comment>
<dbReference type="PANTHER" id="PTHR45023">
    <property type="match status" value="1"/>
</dbReference>
<feature type="domain" description="No apical meristem-associated C-terminal" evidence="2">
    <location>
        <begin position="188"/>
        <end position="318"/>
    </location>
</feature>